<evidence type="ECO:0000313" key="3">
    <source>
        <dbReference type="Proteomes" id="UP000761264"/>
    </source>
</evidence>
<gene>
    <name evidence="2" type="ORF">HBA54_27280</name>
</gene>
<comment type="caution">
    <text evidence="2">The sequence shown here is derived from an EMBL/GenBank/DDBJ whole genome shotgun (WGS) entry which is preliminary data.</text>
</comment>
<dbReference type="AlphaFoldDB" id="A0A967KBQ9"/>
<dbReference type="Proteomes" id="UP000761264">
    <property type="component" value="Unassembled WGS sequence"/>
</dbReference>
<reference evidence="2" key="1">
    <citation type="submission" date="2020-03" db="EMBL/GenBank/DDBJ databases">
        <title>Genome of Pelagibius litoralis DSM 21314T.</title>
        <authorList>
            <person name="Wang G."/>
        </authorList>
    </citation>
    <scope>NUCLEOTIDE SEQUENCE</scope>
    <source>
        <strain evidence="2">DSM 21314</strain>
    </source>
</reference>
<evidence type="ECO:0000256" key="1">
    <source>
        <dbReference type="SAM" id="Coils"/>
    </source>
</evidence>
<sequence length="123" mass="13272">MDKAAALTRVSKSMLSDYQNASMMETFMAVDVMADLEHFVGEPILSGLLAERAEGDGEPHSPAEKVHRIGRMAKEVGEAVEAFANGDSEAAIKEIDEAIAELEAAKRDILARRCGPREVRDAG</sequence>
<proteinExistence type="predicted"/>
<accession>A0A967KBQ9</accession>
<evidence type="ECO:0000313" key="2">
    <source>
        <dbReference type="EMBL" id="NIA72298.1"/>
    </source>
</evidence>
<protein>
    <submittedName>
        <fullName evidence="2">Uncharacterized protein</fullName>
    </submittedName>
</protein>
<dbReference type="EMBL" id="JAAQPH010000038">
    <property type="protein sequence ID" value="NIA72298.1"/>
    <property type="molecule type" value="Genomic_DNA"/>
</dbReference>
<keyword evidence="3" id="KW-1185">Reference proteome</keyword>
<feature type="coiled-coil region" evidence="1">
    <location>
        <begin position="85"/>
        <end position="112"/>
    </location>
</feature>
<organism evidence="2 3">
    <name type="scientific">Pelagibius litoralis</name>
    <dbReference type="NCBI Taxonomy" id="374515"/>
    <lineage>
        <taxon>Bacteria</taxon>
        <taxon>Pseudomonadati</taxon>
        <taxon>Pseudomonadota</taxon>
        <taxon>Alphaproteobacteria</taxon>
        <taxon>Rhodospirillales</taxon>
        <taxon>Rhodovibrionaceae</taxon>
        <taxon>Pelagibius</taxon>
    </lineage>
</organism>
<keyword evidence="1" id="KW-0175">Coiled coil</keyword>
<name>A0A967KBQ9_9PROT</name>
<dbReference type="RefSeq" id="WP_167231428.1">
    <property type="nucleotide sequence ID" value="NZ_JAAQPH010000038.1"/>
</dbReference>